<organism evidence="1 2">
    <name type="scientific">Stenotrophomonas maltophilia</name>
    <name type="common">Pseudomonas maltophilia</name>
    <name type="synonym">Xanthomonas maltophilia</name>
    <dbReference type="NCBI Taxonomy" id="40324"/>
    <lineage>
        <taxon>Bacteria</taxon>
        <taxon>Pseudomonadati</taxon>
        <taxon>Pseudomonadota</taxon>
        <taxon>Gammaproteobacteria</taxon>
        <taxon>Lysobacterales</taxon>
        <taxon>Lysobacteraceae</taxon>
        <taxon>Stenotrophomonas</taxon>
        <taxon>Stenotrophomonas maltophilia group</taxon>
    </lineage>
</organism>
<gene>
    <name evidence="1" type="ORF">I5V89_02995</name>
</gene>
<proteinExistence type="predicted"/>
<protein>
    <recommendedName>
        <fullName evidence="3">3'-5' exonuclease</fullName>
    </recommendedName>
</protein>
<sequence>MARNKPIDFPVLLVEADTTGVTRDDPIIHIMCVLVEKGEDGKAHAAAVYTGYQEVARTSSEEAFKAHGIPDERLKGESLDIEQIRSLVAQAGSIVSRSPRFNAIKLHALVPECLEKRWFSYPHRIQNWRWEHFPAVARMAIMCGQVENDGYGTIHHLSELLKIEASSYEVVFDEDGPPTLTVKFGRRKVLECFPEALLKCVEGDRFRFHGKEGYDFITAYCDSGDAYRDRAFRLQTTPSNLALSGTWAYLQKIKGNEYLIGA</sequence>
<dbReference type="AlphaFoldDB" id="A0AA40Y157"/>
<comment type="caution">
    <text evidence="1">The sequence shown here is derived from an EMBL/GenBank/DDBJ whole genome shotgun (WGS) entry which is preliminary data.</text>
</comment>
<dbReference type="EMBL" id="JADUOV010000001">
    <property type="protein sequence ID" value="MBH1788834.1"/>
    <property type="molecule type" value="Genomic_DNA"/>
</dbReference>
<dbReference type="Proteomes" id="UP000634179">
    <property type="component" value="Unassembled WGS sequence"/>
</dbReference>
<reference evidence="1" key="1">
    <citation type="submission" date="2020-11" db="EMBL/GenBank/DDBJ databases">
        <title>Enhanced detection system for hospital associated transmission using whole genome sequencing surveillance.</title>
        <authorList>
            <person name="Harrison L.H."/>
            <person name="Van Tyne D."/>
            <person name="Marsh J.W."/>
            <person name="Griffith M.P."/>
            <person name="Snyder D.J."/>
            <person name="Cooper V.S."/>
            <person name="Mustapha M."/>
        </authorList>
    </citation>
    <scope>NUCLEOTIDE SEQUENCE</scope>
    <source>
        <strain evidence="1">STEN00053</strain>
    </source>
</reference>
<evidence type="ECO:0000313" key="2">
    <source>
        <dbReference type="Proteomes" id="UP000634179"/>
    </source>
</evidence>
<dbReference type="RefSeq" id="WP_049419289.1">
    <property type="nucleotide sequence ID" value="NZ_RASX01000039.1"/>
</dbReference>
<accession>A0AA40Y157</accession>
<name>A0AA40Y157_STEMA</name>
<evidence type="ECO:0008006" key="3">
    <source>
        <dbReference type="Google" id="ProtNLM"/>
    </source>
</evidence>
<evidence type="ECO:0000313" key="1">
    <source>
        <dbReference type="EMBL" id="MBH1788834.1"/>
    </source>
</evidence>